<dbReference type="PANTHER" id="PTHR21402">
    <property type="entry name" value="GAMETOCYTE SPECIFIC FACTOR 1-RELATED"/>
    <property type="match status" value="1"/>
</dbReference>
<proteinExistence type="predicted"/>
<reference evidence="6 7" key="1">
    <citation type="submission" date="2024-03" db="EMBL/GenBank/DDBJ databases">
        <title>The genome assembly and annotation of the cricket Gryllus longicercus Weissman &amp; Gray.</title>
        <authorList>
            <person name="Szrajer S."/>
            <person name="Gray D."/>
            <person name="Ylla G."/>
        </authorList>
    </citation>
    <scope>NUCLEOTIDE SEQUENCE [LARGE SCALE GENOMIC DNA]</scope>
    <source>
        <strain evidence="6">DAG 2021-001</strain>
        <tissue evidence="6">Whole body minus gut</tissue>
    </source>
</reference>
<sequence length="138" mass="15878">MDDQTFICPFDMSHQISKRRIQYHLIKCQKSHPDVHVDVCPFNASHRMQKSELCDHIGICPSRPAEVDDTGFEKIFSMSKAKERERENGLRDEDAKTVEENHENKSSISQKKMIPRIPKTCPRALSVCGLSIRVQNPD</sequence>
<evidence type="ECO:0000256" key="3">
    <source>
        <dbReference type="ARBA" id="ARBA00022833"/>
    </source>
</evidence>
<organism evidence="6 7">
    <name type="scientific">Gryllus longicercus</name>
    <dbReference type="NCBI Taxonomy" id="2509291"/>
    <lineage>
        <taxon>Eukaryota</taxon>
        <taxon>Metazoa</taxon>
        <taxon>Ecdysozoa</taxon>
        <taxon>Arthropoda</taxon>
        <taxon>Hexapoda</taxon>
        <taxon>Insecta</taxon>
        <taxon>Pterygota</taxon>
        <taxon>Neoptera</taxon>
        <taxon>Polyneoptera</taxon>
        <taxon>Orthoptera</taxon>
        <taxon>Ensifera</taxon>
        <taxon>Gryllidea</taxon>
        <taxon>Grylloidea</taxon>
        <taxon>Gryllidae</taxon>
        <taxon>Gryllinae</taxon>
        <taxon>Gryllus</taxon>
    </lineage>
</organism>
<dbReference type="EMBL" id="JAZDUA010000650">
    <property type="protein sequence ID" value="KAK7790250.1"/>
    <property type="molecule type" value="Genomic_DNA"/>
</dbReference>
<feature type="region of interest" description="Disordered" evidence="4">
    <location>
        <begin position="79"/>
        <end position="115"/>
    </location>
</feature>
<feature type="compositionally biased region" description="Basic and acidic residues" evidence="4">
    <location>
        <begin position="80"/>
        <end position="105"/>
    </location>
</feature>
<dbReference type="InterPro" id="IPR051591">
    <property type="entry name" value="UPF0224_FAM112_RNA_Proc"/>
</dbReference>
<evidence type="ECO:0000256" key="1">
    <source>
        <dbReference type="ARBA" id="ARBA00022723"/>
    </source>
</evidence>
<keyword evidence="1" id="KW-0479">Metal-binding</keyword>
<dbReference type="PANTHER" id="PTHR21402:SF5">
    <property type="entry name" value="GAMETOCYTE SPECIFIC FACTOR 1"/>
    <property type="match status" value="1"/>
</dbReference>
<feature type="domain" description="CHHC U11-48K-type" evidence="5">
    <location>
        <begin position="5"/>
        <end position="32"/>
    </location>
</feature>
<evidence type="ECO:0000313" key="7">
    <source>
        <dbReference type="Proteomes" id="UP001378592"/>
    </source>
</evidence>
<keyword evidence="7" id="KW-1185">Reference proteome</keyword>
<evidence type="ECO:0000256" key="4">
    <source>
        <dbReference type="SAM" id="MobiDB-lite"/>
    </source>
</evidence>
<gene>
    <name evidence="6" type="ORF">R5R35_001051</name>
</gene>
<dbReference type="GO" id="GO:0008270">
    <property type="term" value="F:zinc ion binding"/>
    <property type="evidence" value="ECO:0007669"/>
    <property type="project" value="UniProtKB-KW"/>
</dbReference>
<evidence type="ECO:0000313" key="6">
    <source>
        <dbReference type="EMBL" id="KAK7790250.1"/>
    </source>
</evidence>
<dbReference type="PROSITE" id="PS51800">
    <property type="entry name" value="ZF_CHHC_U11_48K"/>
    <property type="match status" value="2"/>
</dbReference>
<keyword evidence="2" id="KW-0863">Zinc-finger</keyword>
<dbReference type="SUPFAM" id="SSF57667">
    <property type="entry name" value="beta-beta-alpha zinc fingers"/>
    <property type="match status" value="1"/>
</dbReference>
<dbReference type="InterPro" id="IPR036236">
    <property type="entry name" value="Znf_C2H2_sf"/>
</dbReference>
<dbReference type="Proteomes" id="UP001378592">
    <property type="component" value="Unassembled WGS sequence"/>
</dbReference>
<keyword evidence="3" id="KW-0862">Zinc</keyword>
<dbReference type="InterPro" id="IPR022776">
    <property type="entry name" value="TRM13/UPF0224_CHHC_Znf_dom"/>
</dbReference>
<dbReference type="AlphaFoldDB" id="A0AAN9YUW5"/>
<comment type="caution">
    <text evidence="6">The sequence shown here is derived from an EMBL/GenBank/DDBJ whole genome shotgun (WGS) entry which is preliminary data.</text>
</comment>
<evidence type="ECO:0000259" key="5">
    <source>
        <dbReference type="PROSITE" id="PS51800"/>
    </source>
</evidence>
<evidence type="ECO:0000256" key="2">
    <source>
        <dbReference type="ARBA" id="ARBA00022771"/>
    </source>
</evidence>
<protein>
    <recommendedName>
        <fullName evidence="5">CHHC U11-48K-type domain-containing protein</fullName>
    </recommendedName>
</protein>
<dbReference type="Pfam" id="PF05253">
    <property type="entry name" value="zf-U11-48K"/>
    <property type="match status" value="2"/>
</dbReference>
<feature type="domain" description="CHHC U11-48K-type" evidence="5">
    <location>
        <begin position="37"/>
        <end position="64"/>
    </location>
</feature>
<name>A0AAN9YUW5_9ORTH</name>
<accession>A0AAN9YUW5</accession>